<organism evidence="1 2">
    <name type="scientific">Sulfurovum indicum</name>
    <dbReference type="NCBI Taxonomy" id="2779528"/>
    <lineage>
        <taxon>Bacteria</taxon>
        <taxon>Pseudomonadati</taxon>
        <taxon>Campylobacterota</taxon>
        <taxon>Epsilonproteobacteria</taxon>
        <taxon>Campylobacterales</taxon>
        <taxon>Sulfurovaceae</taxon>
        <taxon>Sulfurovum</taxon>
    </lineage>
</organism>
<gene>
    <name evidence="1" type="ORF">IMZ28_00510</name>
</gene>
<keyword evidence="2" id="KW-1185">Reference proteome</keyword>
<evidence type="ECO:0000313" key="1">
    <source>
        <dbReference type="EMBL" id="QOR62006.1"/>
    </source>
</evidence>
<name>A0A7M1S3W2_9BACT</name>
<dbReference type="KEGG" id="sinu:IMZ28_00510"/>
<protein>
    <submittedName>
        <fullName evidence="1">Gluconate 2-dehydrogenase subunit 3 family protein</fullName>
    </submittedName>
</protein>
<dbReference type="Proteomes" id="UP000595074">
    <property type="component" value="Chromosome"/>
</dbReference>
<evidence type="ECO:0000313" key="2">
    <source>
        <dbReference type="Proteomes" id="UP000595074"/>
    </source>
</evidence>
<reference evidence="1 2" key="1">
    <citation type="submission" date="2020-10" db="EMBL/GenBank/DDBJ databases">
        <title>The genome of sulfurovum sp.</title>
        <authorList>
            <person name="Xie S."/>
            <person name="Shao Z."/>
            <person name="Jiang L."/>
        </authorList>
    </citation>
    <scope>NUCLEOTIDE SEQUENCE [LARGE SCALE GENOMIC DNA]</scope>
    <source>
        <strain evidence="1 2">ST-419</strain>
    </source>
</reference>
<dbReference type="AlphaFoldDB" id="A0A7M1S3W2"/>
<proteinExistence type="predicted"/>
<accession>A0A7M1S3W2</accession>
<dbReference type="InterPro" id="IPR027056">
    <property type="entry name" value="Gluconate_2DH_su3"/>
</dbReference>
<dbReference type="Pfam" id="PF13618">
    <property type="entry name" value="Gluconate_2-dh3"/>
    <property type="match status" value="1"/>
</dbReference>
<dbReference type="RefSeq" id="WP_197548711.1">
    <property type="nucleotide sequence ID" value="NZ_CP063164.1"/>
</dbReference>
<dbReference type="EMBL" id="CP063164">
    <property type="protein sequence ID" value="QOR62006.1"/>
    <property type="molecule type" value="Genomic_DNA"/>
</dbReference>
<sequence length="166" mass="19237">MKRRDFLIIGSALGLSPYLKAEVDTGFEKEFKEVEKTIAAVQEHMFPEGSKLPSAKKMNTISFLFQTISHPTYDKDIRTFVIEGAGELMHREKGKFIHYSEERKESALREYEKTNYGRNWLSRIMTLTMEAIFSDPVYGSNIKEEGWKSVQSFGGLPRPETRYIRL</sequence>